<evidence type="ECO:0008006" key="3">
    <source>
        <dbReference type="Google" id="ProtNLM"/>
    </source>
</evidence>
<dbReference type="EMBL" id="FNWJ01000002">
    <property type="protein sequence ID" value="SEH14086.1"/>
    <property type="molecule type" value="Genomic_DNA"/>
</dbReference>
<protein>
    <recommendedName>
        <fullName evidence="3">Glycoside hydrolase family 5 domain-containing protein</fullName>
    </recommendedName>
</protein>
<name>A0A1H6FTD0_THEAL</name>
<accession>A0A1H6FTD0</accession>
<gene>
    <name evidence="1" type="ORF">SAMN02745716_1494</name>
</gene>
<sequence length="352" mass="39815">MLGAGVIGALAPPADARAGAPPLRFGITPLAQAGQIGDRPAPAVGERLERTFAALDRLRPPRAPFVVRLNRFFWSDGERAFTRYLALARRFAGRGYLVELQVRYRPPVGHEGDIAAWARHVREVVRRFGRIRNVVALQIANEVNFDFSRDSSDGAFRGARRALVAGVIAAQNEKQRLRLRRLEVGFNWAYRRDEAYERDFWRDLRRLGGRRFLRAVDWVGIDAYPGTVLPRPSPGLDEGLALVTAVRELRGYMQLAGLPRSTPVRIEECGWPTFPGRSERYQATALERMVRAAWRARRELGITDLRWFNLRDGDSSSPLPFQHFGLLRSDYSAKPAFAVFRQLLRTLLAAGR</sequence>
<dbReference type="AlphaFoldDB" id="A0A1H6FTD0"/>
<dbReference type="SUPFAM" id="SSF51445">
    <property type="entry name" value="(Trans)glycosidases"/>
    <property type="match status" value="1"/>
</dbReference>
<dbReference type="OrthoDB" id="525131at2"/>
<reference evidence="2" key="1">
    <citation type="submission" date="2016-10" db="EMBL/GenBank/DDBJ databases">
        <authorList>
            <person name="Varghese N."/>
            <person name="Submissions S."/>
        </authorList>
    </citation>
    <scope>NUCLEOTIDE SEQUENCE [LARGE SCALE GENOMIC DNA]</scope>
    <source>
        <strain evidence="2">ATCC 35263</strain>
    </source>
</reference>
<evidence type="ECO:0000313" key="1">
    <source>
        <dbReference type="EMBL" id="SEH14086.1"/>
    </source>
</evidence>
<organism evidence="1 2">
    <name type="scientific">Thermoleophilum album</name>
    <dbReference type="NCBI Taxonomy" id="29539"/>
    <lineage>
        <taxon>Bacteria</taxon>
        <taxon>Bacillati</taxon>
        <taxon>Actinomycetota</taxon>
        <taxon>Thermoleophilia</taxon>
        <taxon>Thermoleophilales</taxon>
        <taxon>Thermoleophilaceae</taxon>
        <taxon>Thermoleophilum</taxon>
    </lineage>
</organism>
<keyword evidence="2" id="KW-1185">Reference proteome</keyword>
<dbReference type="STRING" id="29539.SAMN02745716_1494"/>
<proteinExistence type="predicted"/>
<dbReference type="Proteomes" id="UP000222056">
    <property type="component" value="Unassembled WGS sequence"/>
</dbReference>
<dbReference type="InterPro" id="IPR017853">
    <property type="entry name" value="GH"/>
</dbReference>
<dbReference type="Gene3D" id="3.20.20.80">
    <property type="entry name" value="Glycosidases"/>
    <property type="match status" value="1"/>
</dbReference>
<evidence type="ECO:0000313" key="2">
    <source>
        <dbReference type="Proteomes" id="UP000222056"/>
    </source>
</evidence>